<dbReference type="GO" id="GO:0008270">
    <property type="term" value="F:zinc ion binding"/>
    <property type="evidence" value="ECO:0007669"/>
    <property type="project" value="UniProtKB-KW"/>
</dbReference>
<keyword evidence="7" id="KW-0479">Metal-binding</keyword>
<comment type="similarity">
    <text evidence="3">Belongs to the claudin family.</text>
</comment>
<evidence type="ECO:0000256" key="5">
    <source>
        <dbReference type="ARBA" id="ARBA00022475"/>
    </source>
</evidence>
<protein>
    <submittedName>
        <fullName evidence="16">Zinc finger MYND domain-containing protein 15</fullName>
    </submittedName>
</protein>
<evidence type="ECO:0000313" key="16">
    <source>
        <dbReference type="EMBL" id="GAB0201200.1"/>
    </source>
</evidence>
<dbReference type="PROSITE" id="PS01360">
    <property type="entry name" value="ZF_MYND_1"/>
    <property type="match status" value="1"/>
</dbReference>
<dbReference type="PRINTS" id="PR01077">
    <property type="entry name" value="CLAUDIN"/>
</dbReference>
<dbReference type="InterPro" id="IPR042989">
    <property type="entry name" value="ZMY15"/>
</dbReference>
<keyword evidence="6 14" id="KW-0812">Transmembrane</keyword>
<feature type="domain" description="MYND-type" evidence="15">
    <location>
        <begin position="225"/>
        <end position="264"/>
    </location>
</feature>
<reference evidence="16 17" key="1">
    <citation type="submission" date="2024-06" db="EMBL/GenBank/DDBJ databases">
        <title>The draft genome of Grus japonensis, version 3.</title>
        <authorList>
            <person name="Nabeshima K."/>
            <person name="Suzuki S."/>
            <person name="Onuma M."/>
        </authorList>
    </citation>
    <scope>NUCLEOTIDE SEQUENCE [LARGE SCALE GENOMIC DNA]</scope>
    <source>
        <strain evidence="16 17">451A</strain>
    </source>
</reference>
<evidence type="ECO:0000256" key="3">
    <source>
        <dbReference type="ARBA" id="ARBA00008295"/>
    </source>
</evidence>
<dbReference type="EMBL" id="BAAFJT010000030">
    <property type="protein sequence ID" value="GAB0201200.1"/>
    <property type="molecule type" value="Genomic_DNA"/>
</dbReference>
<evidence type="ECO:0000256" key="14">
    <source>
        <dbReference type="SAM" id="Phobius"/>
    </source>
</evidence>
<keyword evidence="17" id="KW-1185">Reference proteome</keyword>
<keyword evidence="4" id="KW-0796">Tight junction</keyword>
<organism evidence="16 17">
    <name type="scientific">Grus japonensis</name>
    <name type="common">Japanese crane</name>
    <name type="synonym">Red-crowned crane</name>
    <dbReference type="NCBI Taxonomy" id="30415"/>
    <lineage>
        <taxon>Eukaryota</taxon>
        <taxon>Metazoa</taxon>
        <taxon>Chordata</taxon>
        <taxon>Craniata</taxon>
        <taxon>Vertebrata</taxon>
        <taxon>Euteleostomi</taxon>
        <taxon>Archelosauria</taxon>
        <taxon>Archosauria</taxon>
        <taxon>Dinosauria</taxon>
        <taxon>Saurischia</taxon>
        <taxon>Theropoda</taxon>
        <taxon>Coelurosauria</taxon>
        <taxon>Aves</taxon>
        <taxon>Neognathae</taxon>
        <taxon>Neoaves</taxon>
        <taxon>Gruiformes</taxon>
        <taxon>Gruidae</taxon>
        <taxon>Grus</taxon>
    </lineage>
</organism>
<comment type="caution">
    <text evidence="16">The sequence shown here is derived from an EMBL/GenBank/DDBJ whole genome shotgun (WGS) entry which is preliminary data.</text>
</comment>
<accession>A0ABC9XTY4</accession>
<keyword evidence="10" id="KW-0965">Cell junction</keyword>
<feature type="transmembrane region" description="Helical" evidence="14">
    <location>
        <begin position="574"/>
        <end position="596"/>
    </location>
</feature>
<evidence type="ECO:0000256" key="9">
    <source>
        <dbReference type="ARBA" id="ARBA00022833"/>
    </source>
</evidence>
<dbReference type="Gene3D" id="6.10.140.2220">
    <property type="match status" value="1"/>
</dbReference>
<dbReference type="InterPro" id="IPR002893">
    <property type="entry name" value="Znf_MYND"/>
</dbReference>
<keyword evidence="11 14" id="KW-1133">Transmembrane helix</keyword>
<proteinExistence type="inferred from homology"/>
<evidence type="ECO:0000256" key="6">
    <source>
        <dbReference type="ARBA" id="ARBA00022692"/>
    </source>
</evidence>
<dbReference type="Gene3D" id="1.20.140.150">
    <property type="match status" value="1"/>
</dbReference>
<keyword evidence="8 13" id="KW-0863">Zinc-finger</keyword>
<keyword evidence="5" id="KW-1003">Cell membrane</keyword>
<evidence type="ECO:0000256" key="12">
    <source>
        <dbReference type="ARBA" id="ARBA00023136"/>
    </source>
</evidence>
<dbReference type="PANTHER" id="PTHR47085:SF1">
    <property type="entry name" value="ZINC FINGER MYND DOMAIN-CONTAINING PROTEIN 15"/>
    <property type="match status" value="1"/>
</dbReference>
<dbReference type="InterPro" id="IPR017974">
    <property type="entry name" value="Claudin_CS"/>
</dbReference>
<evidence type="ECO:0000256" key="4">
    <source>
        <dbReference type="ARBA" id="ARBA00022427"/>
    </source>
</evidence>
<evidence type="ECO:0000256" key="1">
    <source>
        <dbReference type="ARBA" id="ARBA00004435"/>
    </source>
</evidence>
<evidence type="ECO:0000256" key="13">
    <source>
        <dbReference type="PROSITE-ProRule" id="PRU00134"/>
    </source>
</evidence>
<keyword evidence="12 14" id="KW-0472">Membrane</keyword>
<dbReference type="FunFam" id="1.20.140.150:FF:000001">
    <property type="entry name" value="Claudin"/>
    <property type="match status" value="1"/>
</dbReference>
<evidence type="ECO:0000256" key="11">
    <source>
        <dbReference type="ARBA" id="ARBA00022989"/>
    </source>
</evidence>
<keyword evidence="9" id="KW-0862">Zinc</keyword>
<evidence type="ECO:0000256" key="2">
    <source>
        <dbReference type="ARBA" id="ARBA00004651"/>
    </source>
</evidence>
<dbReference type="GO" id="GO:0005923">
    <property type="term" value="C:bicellular tight junction"/>
    <property type="evidence" value="ECO:0007669"/>
    <property type="project" value="UniProtKB-SubCell"/>
</dbReference>
<name>A0ABC9XTY4_GRUJA</name>
<evidence type="ECO:0000256" key="8">
    <source>
        <dbReference type="ARBA" id="ARBA00022771"/>
    </source>
</evidence>
<evidence type="ECO:0000256" key="10">
    <source>
        <dbReference type="ARBA" id="ARBA00022949"/>
    </source>
</evidence>
<dbReference type="SUPFAM" id="SSF144232">
    <property type="entry name" value="HIT/MYND zinc finger-like"/>
    <property type="match status" value="1"/>
</dbReference>
<dbReference type="Pfam" id="PF00822">
    <property type="entry name" value="PMP22_Claudin"/>
    <property type="match status" value="1"/>
</dbReference>
<dbReference type="Pfam" id="PF01753">
    <property type="entry name" value="zf-MYND"/>
    <property type="match status" value="1"/>
</dbReference>
<feature type="transmembrane region" description="Helical" evidence="14">
    <location>
        <begin position="608"/>
        <end position="633"/>
    </location>
</feature>
<evidence type="ECO:0000259" key="15">
    <source>
        <dbReference type="PROSITE" id="PS50865"/>
    </source>
</evidence>
<gene>
    <name evidence="16" type="ORF">GRJ2_002585600</name>
</gene>
<dbReference type="InterPro" id="IPR004031">
    <property type="entry name" value="PMP22/EMP/MP20/Claudin"/>
</dbReference>
<dbReference type="PANTHER" id="PTHR47085">
    <property type="entry name" value="ZINC FINGER MYND DOMAIN-CONTAINING PROTEIN 15"/>
    <property type="match status" value="1"/>
</dbReference>
<sequence length="650" mass="68192">MEFLTGYRAELLDLVALVLGWRRGVGGGPGGTPPNPEPLRRLPPEPGPWLLHVLPNTRLGVALPLGGGAARRGGGDPRGPLCGDTALTLQDLRRTLTFISLEEEEEEGEGGGAPPGQLLVLTRLLLLTDARGFPLGLDFELGSPRTPPGPPPTRRALALLCRSMGCPMAGGPPRRPRHLSVGDADLRASLQPLAARFGVTLVGTQLRDWGPPPILGPPALRSRLCHACGGLAGTPLPCPQCRAVLYCSEGCRAAEAFGVHRGWCRQLGGFMGRAGALAQLPFTFTADLPFVGLQPAGEVALPPAPPEPPPESCFRSWQQYYSWRGLPLSSPLAALLSYPLSLYYVITSLAPRHFPELNILRKRSLRVQLEESGRELQLVGVFWELSVLLPHLSLELLFLGGSVPPPMDGRRFLLQRTVGGGKSGAQRVPAYFAEGGEYGCAVAGAAVGAATGGGTGPPLLNPFRCPFRRGGLDNALPWLPGPSIGYQGPSAGMAHGGLQVLGLGLALAGWGALVAATALPQWQVSSFAGDSIITAVATYQGLWMSCASQSTGQLQCKSFDSILALPAHLQATRALMVVAGVLGPLALAVAVAGMKCTRCGDDDPRRKAGTAAAGGGLFLLCGMVGLVACSWYGHRIVTNFYDSTVPVNLK</sequence>
<dbReference type="Proteomes" id="UP001623348">
    <property type="component" value="Unassembled WGS sequence"/>
</dbReference>
<dbReference type="PROSITE" id="PS01346">
    <property type="entry name" value="CLAUDIN"/>
    <property type="match status" value="1"/>
</dbReference>
<dbReference type="PROSITE" id="PS50865">
    <property type="entry name" value="ZF_MYND_2"/>
    <property type="match status" value="1"/>
</dbReference>
<evidence type="ECO:0000256" key="7">
    <source>
        <dbReference type="ARBA" id="ARBA00022723"/>
    </source>
</evidence>
<dbReference type="AlphaFoldDB" id="A0ABC9XTY4"/>
<comment type="subcellular location">
    <subcellularLocation>
        <location evidence="1">Cell junction</location>
        <location evidence="1">Tight junction</location>
    </subcellularLocation>
    <subcellularLocation>
        <location evidence="2">Cell membrane</location>
        <topology evidence="2">Multi-pass membrane protein</topology>
    </subcellularLocation>
</comment>
<dbReference type="GO" id="GO:0005886">
    <property type="term" value="C:plasma membrane"/>
    <property type="evidence" value="ECO:0007669"/>
    <property type="project" value="UniProtKB-SubCell"/>
</dbReference>
<evidence type="ECO:0000313" key="17">
    <source>
        <dbReference type="Proteomes" id="UP001623348"/>
    </source>
</evidence>